<dbReference type="RefSeq" id="WP_102907550.1">
    <property type="nucleotide sequence ID" value="NZ_POUC01000013.1"/>
</dbReference>
<dbReference type="InterPro" id="IPR001647">
    <property type="entry name" value="HTH_TetR"/>
</dbReference>
<evidence type="ECO:0000256" key="2">
    <source>
        <dbReference type="ARBA" id="ARBA00023125"/>
    </source>
</evidence>
<dbReference type="PANTHER" id="PTHR30055:SF234">
    <property type="entry name" value="HTH-TYPE TRANSCRIPTIONAL REGULATOR BETI"/>
    <property type="match status" value="1"/>
</dbReference>
<dbReference type="InterPro" id="IPR036271">
    <property type="entry name" value="Tet_transcr_reg_TetR-rel_C_sf"/>
</dbReference>
<name>A0A2N8TWX8_9ACTN</name>
<dbReference type="PROSITE" id="PS50977">
    <property type="entry name" value="HTH_TETR_2"/>
    <property type="match status" value="1"/>
</dbReference>
<dbReference type="SUPFAM" id="SSF46689">
    <property type="entry name" value="Homeodomain-like"/>
    <property type="match status" value="1"/>
</dbReference>
<dbReference type="AlphaFoldDB" id="A0A2N8TWX8"/>
<dbReference type="PROSITE" id="PS01081">
    <property type="entry name" value="HTH_TETR_1"/>
    <property type="match status" value="1"/>
</dbReference>
<dbReference type="GO" id="GO:0003700">
    <property type="term" value="F:DNA-binding transcription factor activity"/>
    <property type="evidence" value="ECO:0007669"/>
    <property type="project" value="TreeGrafter"/>
</dbReference>
<dbReference type="PRINTS" id="PR00455">
    <property type="entry name" value="HTHTETR"/>
</dbReference>
<dbReference type="OrthoDB" id="3237195at2"/>
<feature type="DNA-binding region" description="H-T-H motif" evidence="4">
    <location>
        <begin position="31"/>
        <end position="50"/>
    </location>
</feature>
<dbReference type="Gene3D" id="1.10.357.10">
    <property type="entry name" value="Tetracycline Repressor, domain 2"/>
    <property type="match status" value="1"/>
</dbReference>
<accession>A0A2N8TWX8</accession>
<protein>
    <submittedName>
        <fullName evidence="6">TetR family transcriptional regulator</fullName>
    </submittedName>
</protein>
<keyword evidence="1" id="KW-0805">Transcription regulation</keyword>
<sequence>MVKQERAAKTRSTLVLAAAEQFDRDGYAGTSLAQISKAAGISLGALTFHFSSKGDLADAVETAGRATTHDALTTLGQRACSALQQVIELTLELARLLEEEVTVRCMVRLARERQSGEQWSGMWLPPVRILLHQAYAAGQLRRNAEDVTALVEHLVAGTEMHVRERREGHRASSASTDVALELIWELVLSGVSPSNNCTGVLPQATGATD</sequence>
<evidence type="ECO:0000256" key="1">
    <source>
        <dbReference type="ARBA" id="ARBA00023015"/>
    </source>
</evidence>
<reference evidence="6 7" key="1">
    <citation type="submission" date="2018-01" db="EMBL/GenBank/DDBJ databases">
        <title>Draft genome sequence of Streptomyces sp. 13K301.</title>
        <authorList>
            <person name="Sahin N."/>
            <person name="Saygin H."/>
            <person name="Ay H."/>
        </authorList>
    </citation>
    <scope>NUCLEOTIDE SEQUENCE [LARGE SCALE GENOMIC DNA]</scope>
    <source>
        <strain evidence="6 7">13K301</strain>
    </source>
</reference>
<dbReference type="GO" id="GO:0000976">
    <property type="term" value="F:transcription cis-regulatory region binding"/>
    <property type="evidence" value="ECO:0007669"/>
    <property type="project" value="TreeGrafter"/>
</dbReference>
<dbReference type="InterPro" id="IPR050109">
    <property type="entry name" value="HTH-type_TetR-like_transc_reg"/>
</dbReference>
<evidence type="ECO:0000259" key="5">
    <source>
        <dbReference type="PROSITE" id="PS50977"/>
    </source>
</evidence>
<dbReference type="Pfam" id="PF00440">
    <property type="entry name" value="TetR_N"/>
    <property type="match status" value="1"/>
</dbReference>
<comment type="caution">
    <text evidence="6">The sequence shown here is derived from an EMBL/GenBank/DDBJ whole genome shotgun (WGS) entry which is preliminary data.</text>
</comment>
<dbReference type="SUPFAM" id="SSF48498">
    <property type="entry name" value="Tetracyclin repressor-like, C-terminal domain"/>
    <property type="match status" value="1"/>
</dbReference>
<organism evidence="6 7">
    <name type="scientific">Streptomyces cahuitamycinicus</name>
    <dbReference type="NCBI Taxonomy" id="2070367"/>
    <lineage>
        <taxon>Bacteria</taxon>
        <taxon>Bacillati</taxon>
        <taxon>Actinomycetota</taxon>
        <taxon>Actinomycetes</taxon>
        <taxon>Kitasatosporales</taxon>
        <taxon>Streptomycetaceae</taxon>
        <taxon>Streptomyces</taxon>
    </lineage>
</organism>
<keyword evidence="3" id="KW-0804">Transcription</keyword>
<proteinExistence type="predicted"/>
<evidence type="ECO:0000313" key="7">
    <source>
        <dbReference type="Proteomes" id="UP000235943"/>
    </source>
</evidence>
<dbReference type="InterPro" id="IPR023772">
    <property type="entry name" value="DNA-bd_HTH_TetR-type_CS"/>
</dbReference>
<dbReference type="Proteomes" id="UP000235943">
    <property type="component" value="Unassembled WGS sequence"/>
</dbReference>
<dbReference type="PANTHER" id="PTHR30055">
    <property type="entry name" value="HTH-TYPE TRANSCRIPTIONAL REGULATOR RUTR"/>
    <property type="match status" value="1"/>
</dbReference>
<feature type="domain" description="HTH tetR-type" evidence="5">
    <location>
        <begin position="8"/>
        <end position="68"/>
    </location>
</feature>
<dbReference type="InterPro" id="IPR009057">
    <property type="entry name" value="Homeodomain-like_sf"/>
</dbReference>
<keyword evidence="7" id="KW-1185">Reference proteome</keyword>
<gene>
    <name evidence="6" type="ORF">C1J00_03475</name>
</gene>
<dbReference type="EMBL" id="POUC01000013">
    <property type="protein sequence ID" value="PNG23524.1"/>
    <property type="molecule type" value="Genomic_DNA"/>
</dbReference>
<keyword evidence="2 4" id="KW-0238">DNA-binding</keyword>
<evidence type="ECO:0000313" key="6">
    <source>
        <dbReference type="EMBL" id="PNG23524.1"/>
    </source>
</evidence>
<evidence type="ECO:0000256" key="3">
    <source>
        <dbReference type="ARBA" id="ARBA00023163"/>
    </source>
</evidence>
<evidence type="ECO:0000256" key="4">
    <source>
        <dbReference type="PROSITE-ProRule" id="PRU00335"/>
    </source>
</evidence>